<evidence type="ECO:0000256" key="2">
    <source>
        <dbReference type="ARBA" id="ARBA00023239"/>
    </source>
</evidence>
<dbReference type="Pfam" id="PF00596">
    <property type="entry name" value="Aldolase_II"/>
    <property type="match status" value="1"/>
</dbReference>
<dbReference type="Proteomes" id="UP000469558">
    <property type="component" value="Unassembled WGS sequence"/>
</dbReference>
<protein>
    <submittedName>
        <fullName evidence="4">Decarboxylase tropJ</fullName>
    </submittedName>
</protein>
<evidence type="ECO:0000259" key="3">
    <source>
        <dbReference type="SMART" id="SM01007"/>
    </source>
</evidence>
<dbReference type="InterPro" id="IPR050197">
    <property type="entry name" value="Aldolase_class_II_sugar_metab"/>
</dbReference>
<dbReference type="GO" id="GO:0046872">
    <property type="term" value="F:metal ion binding"/>
    <property type="evidence" value="ECO:0007669"/>
    <property type="project" value="UniProtKB-KW"/>
</dbReference>
<dbReference type="SMART" id="SM01007">
    <property type="entry name" value="Aldolase_II"/>
    <property type="match status" value="1"/>
</dbReference>
<dbReference type="PANTHER" id="PTHR22789">
    <property type="entry name" value="FUCULOSE PHOSPHATE ALDOLASE"/>
    <property type="match status" value="1"/>
</dbReference>
<dbReference type="GO" id="GO:0005829">
    <property type="term" value="C:cytosol"/>
    <property type="evidence" value="ECO:0007669"/>
    <property type="project" value="TreeGrafter"/>
</dbReference>
<accession>A0A8T9CGW3</accession>
<keyword evidence="5" id="KW-1185">Reference proteome</keyword>
<dbReference type="InterPro" id="IPR036409">
    <property type="entry name" value="Aldolase_II/adducin_N_sf"/>
</dbReference>
<name>A0A8T9CGW3_9HELO</name>
<keyword evidence="2" id="KW-0456">Lyase</keyword>
<dbReference type="GO" id="GO:0019323">
    <property type="term" value="P:pentose catabolic process"/>
    <property type="evidence" value="ECO:0007669"/>
    <property type="project" value="TreeGrafter"/>
</dbReference>
<dbReference type="PANTHER" id="PTHR22789:SF0">
    <property type="entry name" value="3-OXO-TETRONATE 4-PHOSPHATE DECARBOXYLASE-RELATED"/>
    <property type="match status" value="1"/>
</dbReference>
<gene>
    <name evidence="4" type="primary">tropJ</name>
    <name evidence="4" type="ORF">LSUE1_G000694</name>
</gene>
<dbReference type="OrthoDB" id="2932980at2759"/>
<dbReference type="GO" id="GO:0016832">
    <property type="term" value="F:aldehyde-lyase activity"/>
    <property type="evidence" value="ECO:0007669"/>
    <property type="project" value="TreeGrafter"/>
</dbReference>
<organism evidence="4 5">
    <name type="scientific">Lachnellula suecica</name>
    <dbReference type="NCBI Taxonomy" id="602035"/>
    <lineage>
        <taxon>Eukaryota</taxon>
        <taxon>Fungi</taxon>
        <taxon>Dikarya</taxon>
        <taxon>Ascomycota</taxon>
        <taxon>Pezizomycotina</taxon>
        <taxon>Leotiomycetes</taxon>
        <taxon>Helotiales</taxon>
        <taxon>Lachnaceae</taxon>
        <taxon>Lachnellula</taxon>
    </lineage>
</organism>
<dbReference type="AlphaFoldDB" id="A0A8T9CGW3"/>
<keyword evidence="1" id="KW-0479">Metal-binding</keyword>
<evidence type="ECO:0000256" key="1">
    <source>
        <dbReference type="ARBA" id="ARBA00022723"/>
    </source>
</evidence>
<proteinExistence type="predicted"/>
<dbReference type="SUPFAM" id="SSF53639">
    <property type="entry name" value="AraD/HMP-PK domain-like"/>
    <property type="match status" value="1"/>
</dbReference>
<evidence type="ECO:0000313" key="4">
    <source>
        <dbReference type="EMBL" id="TVY85055.1"/>
    </source>
</evidence>
<dbReference type="EMBL" id="QGMK01000033">
    <property type="protein sequence ID" value="TVY85055.1"/>
    <property type="molecule type" value="Genomic_DNA"/>
</dbReference>
<comment type="caution">
    <text evidence="4">The sequence shown here is derived from an EMBL/GenBank/DDBJ whole genome shotgun (WGS) entry which is preliminary data.</text>
</comment>
<feature type="domain" description="Class II aldolase/adducin N-terminal" evidence="3">
    <location>
        <begin position="11"/>
        <end position="207"/>
    </location>
</feature>
<sequence>MASRDYEAELQTLITANRILYHQNVVDAYGHVSFRHPDKPDIFIMSGDKAPALVSSPSDLIEYHVGDSSPVDPSAKKGYQERFIHSELYKRYPEINSVVHSHSQAVLPYTMNGVAMQPTFHIAGFLGTHVPNYDITRSYKTGDSQDMLVNTTSFGSDLASTFSSTRSKDPTHTVVVMANHGFTAVGTSIKQAVYRAVYTHVNAGIQSNAIMLRSAQEQIKPGSTGEIRYLNEVQTAGSLKMNEASLERPWGLWEHEAKAWSLVKKPDGV</sequence>
<reference evidence="4 5" key="1">
    <citation type="submission" date="2018-05" db="EMBL/GenBank/DDBJ databases">
        <title>Genome sequencing and assembly of the regulated plant pathogen Lachnellula willkommii and related sister species for the development of diagnostic species identification markers.</title>
        <authorList>
            <person name="Giroux E."/>
            <person name="Bilodeau G."/>
        </authorList>
    </citation>
    <scope>NUCLEOTIDE SEQUENCE [LARGE SCALE GENOMIC DNA]</scope>
    <source>
        <strain evidence="4 5">CBS 268.59</strain>
    </source>
</reference>
<dbReference type="InterPro" id="IPR001303">
    <property type="entry name" value="Aldolase_II/adducin_N"/>
</dbReference>
<evidence type="ECO:0000313" key="5">
    <source>
        <dbReference type="Proteomes" id="UP000469558"/>
    </source>
</evidence>
<dbReference type="Gene3D" id="3.40.225.10">
    <property type="entry name" value="Class II aldolase/adducin N-terminal domain"/>
    <property type="match status" value="1"/>
</dbReference>